<gene>
    <name evidence="4" type="ORF">B0G85_0739</name>
</gene>
<comment type="caution">
    <text evidence="4">The sequence shown here is derived from an EMBL/GenBank/DDBJ whole genome shotgun (WGS) entry which is preliminary data.</text>
</comment>
<dbReference type="Gene3D" id="3.40.50.150">
    <property type="entry name" value="Vaccinia Virus protein VP39"/>
    <property type="match status" value="1"/>
</dbReference>
<accession>A0A2M8VZQ9</accession>
<dbReference type="PANTHER" id="PTHR43397">
    <property type="entry name" value="ERGOTHIONEINE BIOSYNTHESIS PROTEIN 1"/>
    <property type="match status" value="1"/>
</dbReference>
<sequence>MTQASDTTQEIISGLQASTPSISPKFFYDDIGSRLFEVITLLDEYYPSRTEKSIMEANSQAIALAVGQCDVLLDLGAGNCAKASALFDSIKPKQYRALDISKAFLESAVADLQKRFPMIEMQAQAFDLIQPLDFPDLINQRKTFFYPGSSIGNFDTESAKRFFENIAKVCQGAGGLLIGVDLIKDREVLHRAYNDSLGVTSAFNLNALLHINRLINANFDVRDWEHHAIFNESLSRIEMYLRAVRDVQVSWPSGKQSFQKDALIHTENSYKYTIANFTQMLLDAGFKSAQTWTDSNSHFLVCYASAQ</sequence>
<dbReference type="OrthoDB" id="5289726at2"/>
<organism evidence="4 5">
    <name type="scientific">Polynucleobacter brandtiae</name>
    <dbReference type="NCBI Taxonomy" id="1938816"/>
    <lineage>
        <taxon>Bacteria</taxon>
        <taxon>Pseudomonadati</taxon>
        <taxon>Pseudomonadota</taxon>
        <taxon>Betaproteobacteria</taxon>
        <taxon>Burkholderiales</taxon>
        <taxon>Burkholderiaceae</taxon>
        <taxon>Polynucleobacter</taxon>
    </lineage>
</organism>
<dbReference type="GO" id="GO:0008168">
    <property type="term" value="F:methyltransferase activity"/>
    <property type="evidence" value="ECO:0007669"/>
    <property type="project" value="UniProtKB-KW"/>
</dbReference>
<evidence type="ECO:0000313" key="4">
    <source>
        <dbReference type="EMBL" id="PJI83342.1"/>
    </source>
</evidence>
<dbReference type="NCBIfam" id="TIGR03438">
    <property type="entry name" value="egtD_ergothio"/>
    <property type="match status" value="1"/>
</dbReference>
<reference evidence="4 5" key="1">
    <citation type="submission" date="2017-11" db="EMBL/GenBank/DDBJ databases">
        <title>Genomic Encyclopedia of Type Strains, Phase III (KMG-III): the genomes of soil and plant-associated and newly described type strains.</title>
        <authorList>
            <person name="Whitman W."/>
        </authorList>
    </citation>
    <scope>NUCLEOTIDE SEQUENCE [LARGE SCALE GENOMIC DNA]</scope>
    <source>
        <strain evidence="4 5">UB-Domo-W1</strain>
    </source>
</reference>
<dbReference type="Pfam" id="PF10017">
    <property type="entry name" value="Methyltransf_33"/>
    <property type="match status" value="1"/>
</dbReference>
<dbReference type="AlphaFoldDB" id="A0A2M8VZQ9"/>
<dbReference type="InterPro" id="IPR051128">
    <property type="entry name" value="EgtD_Methyltrsf_superfamily"/>
</dbReference>
<dbReference type="RefSeq" id="WP_100379053.1">
    <property type="nucleotide sequence ID" value="NZ_CBCSBW010000001.1"/>
</dbReference>
<evidence type="ECO:0000259" key="3">
    <source>
        <dbReference type="Pfam" id="PF10017"/>
    </source>
</evidence>
<keyword evidence="1 4" id="KW-0489">Methyltransferase</keyword>
<dbReference type="Proteomes" id="UP000229366">
    <property type="component" value="Unassembled WGS sequence"/>
</dbReference>
<dbReference type="PIRSF" id="PIRSF018005">
    <property type="entry name" value="UCP018005"/>
    <property type="match status" value="1"/>
</dbReference>
<dbReference type="EMBL" id="PGTX01000001">
    <property type="protein sequence ID" value="PJI83342.1"/>
    <property type="molecule type" value="Genomic_DNA"/>
</dbReference>
<dbReference type="InterPro" id="IPR019257">
    <property type="entry name" value="MeTrfase_dom"/>
</dbReference>
<evidence type="ECO:0000313" key="5">
    <source>
        <dbReference type="Proteomes" id="UP000229366"/>
    </source>
</evidence>
<dbReference type="SUPFAM" id="SSF53335">
    <property type="entry name" value="S-adenosyl-L-methionine-dependent methyltransferases"/>
    <property type="match status" value="1"/>
</dbReference>
<proteinExistence type="predicted"/>
<dbReference type="InterPro" id="IPR029063">
    <property type="entry name" value="SAM-dependent_MTases_sf"/>
</dbReference>
<dbReference type="GO" id="GO:0032259">
    <property type="term" value="P:methylation"/>
    <property type="evidence" value="ECO:0007669"/>
    <property type="project" value="UniProtKB-KW"/>
</dbReference>
<evidence type="ECO:0000256" key="1">
    <source>
        <dbReference type="ARBA" id="ARBA00022603"/>
    </source>
</evidence>
<dbReference type="InterPro" id="IPR035094">
    <property type="entry name" value="EgtD"/>
</dbReference>
<evidence type="ECO:0000256" key="2">
    <source>
        <dbReference type="ARBA" id="ARBA00022679"/>
    </source>
</evidence>
<keyword evidence="2 4" id="KW-0808">Transferase</keyword>
<feature type="domain" description="Histidine-specific methyltransferase SAM-dependent" evidence="3">
    <location>
        <begin position="8"/>
        <end position="304"/>
    </location>
</feature>
<protein>
    <submittedName>
        <fullName evidence="4">Dimethylhistidine N-methyltransferase</fullName>
    </submittedName>
</protein>
<name>A0A2M8VZQ9_9BURK</name>
<dbReference type="InterPro" id="IPR017804">
    <property type="entry name" value="MeTrfase_EgtD-like"/>
</dbReference>
<dbReference type="PANTHER" id="PTHR43397:SF1">
    <property type="entry name" value="ERGOTHIONEINE BIOSYNTHESIS PROTEIN 1"/>
    <property type="match status" value="1"/>
</dbReference>
<keyword evidence="5" id="KW-1185">Reference proteome</keyword>